<keyword evidence="1" id="KW-0812">Transmembrane</keyword>
<dbReference type="Proteomes" id="UP001280581">
    <property type="component" value="Unassembled WGS sequence"/>
</dbReference>
<keyword evidence="1" id="KW-0472">Membrane</keyword>
<evidence type="ECO:0000313" key="2">
    <source>
        <dbReference type="EMBL" id="KAK3217262.1"/>
    </source>
</evidence>
<gene>
    <name evidence="2" type="ORF">GRF29_1g2496371</name>
</gene>
<feature type="transmembrane region" description="Helical" evidence="1">
    <location>
        <begin position="76"/>
        <end position="94"/>
    </location>
</feature>
<keyword evidence="3" id="KW-1185">Reference proteome</keyword>
<keyword evidence="1" id="KW-1133">Transmembrane helix</keyword>
<sequence length="245" mass="27120">MSSTGLVVRSTTDLCSLVVIALCIATFYKIGWATYDSTTFPTEGTGYYGPYNGTDPDWAAKLQPYTLHYTWSPENFIWVAAGVSIVAAVLNMIVEAVRVFRSRGIIKDNRQGLSVAMGITTIAWATAAFVASLVAAIYVNAKHNELANKCSFIEVPLQEYTCTRELMSCKWGPVYDKVHGFMSYQYASACSGTKFGRHVQIPLVVLSGVVALGYGLQMRLGKRVQNRDADEDADERVRRLQEEEE</sequence>
<dbReference type="EMBL" id="WVTA01000001">
    <property type="protein sequence ID" value="KAK3217262.1"/>
    <property type="molecule type" value="Genomic_DNA"/>
</dbReference>
<evidence type="ECO:0000313" key="3">
    <source>
        <dbReference type="Proteomes" id="UP001280581"/>
    </source>
</evidence>
<accession>A0AAN6M9J5</accession>
<organism evidence="2 3">
    <name type="scientific">Pseudopithomyces chartarum</name>
    <dbReference type="NCBI Taxonomy" id="1892770"/>
    <lineage>
        <taxon>Eukaryota</taxon>
        <taxon>Fungi</taxon>
        <taxon>Dikarya</taxon>
        <taxon>Ascomycota</taxon>
        <taxon>Pezizomycotina</taxon>
        <taxon>Dothideomycetes</taxon>
        <taxon>Pleosporomycetidae</taxon>
        <taxon>Pleosporales</taxon>
        <taxon>Massarineae</taxon>
        <taxon>Didymosphaeriaceae</taxon>
        <taxon>Pseudopithomyces</taxon>
    </lineage>
</organism>
<proteinExistence type="predicted"/>
<evidence type="ECO:0000256" key="1">
    <source>
        <dbReference type="SAM" id="Phobius"/>
    </source>
</evidence>
<feature type="transmembrane region" description="Helical" evidence="1">
    <location>
        <begin position="199"/>
        <end position="217"/>
    </location>
</feature>
<name>A0AAN6M9J5_9PLEO</name>
<dbReference type="AlphaFoldDB" id="A0AAN6M9J5"/>
<reference evidence="2 3" key="1">
    <citation type="submission" date="2021-02" db="EMBL/GenBank/DDBJ databases">
        <title>Genome assembly of Pseudopithomyces chartarum.</title>
        <authorList>
            <person name="Jauregui R."/>
            <person name="Singh J."/>
            <person name="Voisey C."/>
        </authorList>
    </citation>
    <scope>NUCLEOTIDE SEQUENCE [LARGE SCALE GENOMIC DNA]</scope>
    <source>
        <strain evidence="2 3">AGR01</strain>
    </source>
</reference>
<protein>
    <submittedName>
        <fullName evidence="2">Uncharacterized protein</fullName>
    </submittedName>
</protein>
<feature type="transmembrane region" description="Helical" evidence="1">
    <location>
        <begin position="115"/>
        <end position="139"/>
    </location>
</feature>
<comment type="caution">
    <text evidence="2">The sequence shown here is derived from an EMBL/GenBank/DDBJ whole genome shotgun (WGS) entry which is preliminary data.</text>
</comment>
<feature type="transmembrane region" description="Helical" evidence="1">
    <location>
        <begin position="12"/>
        <end position="31"/>
    </location>
</feature>